<evidence type="ECO:0000259" key="1">
    <source>
        <dbReference type="Pfam" id="PF03807"/>
    </source>
</evidence>
<dbReference type="EMBL" id="JACOOK010000006">
    <property type="protein sequence ID" value="MBC5617510.1"/>
    <property type="molecule type" value="Genomic_DNA"/>
</dbReference>
<dbReference type="InterPro" id="IPR008927">
    <property type="entry name" value="6-PGluconate_DH-like_C_sf"/>
</dbReference>
<comment type="caution">
    <text evidence="3">The sequence shown here is derived from an EMBL/GenBank/DDBJ whole genome shotgun (WGS) entry which is preliminary data.</text>
</comment>
<dbReference type="PANTHER" id="PTHR40459">
    <property type="entry name" value="CONSERVED HYPOTHETICAL ALANINE AND LEUCINE RICH PROTEIN"/>
    <property type="match status" value="1"/>
</dbReference>
<feature type="domain" description="Pyrroline-5-carboxylate reductase catalytic N-terminal" evidence="1">
    <location>
        <begin position="3"/>
        <end position="78"/>
    </location>
</feature>
<dbReference type="Gene3D" id="1.10.1040.20">
    <property type="entry name" value="ProC-like, C-terminal domain"/>
    <property type="match status" value="1"/>
</dbReference>
<dbReference type="Pfam" id="PF10728">
    <property type="entry name" value="DUF2520"/>
    <property type="match status" value="1"/>
</dbReference>
<dbReference type="InterPro" id="IPR037108">
    <property type="entry name" value="TM1727-like_C_sf"/>
</dbReference>
<name>A0ABR7CPC7_9BACT</name>
<proteinExistence type="predicted"/>
<protein>
    <submittedName>
        <fullName evidence="3">DUF2520 domain-containing protein</fullName>
    </submittedName>
</protein>
<dbReference type="SUPFAM" id="SSF48179">
    <property type="entry name" value="6-phosphogluconate dehydrogenase C-terminal domain-like"/>
    <property type="match status" value="1"/>
</dbReference>
<dbReference type="Gene3D" id="3.40.50.720">
    <property type="entry name" value="NAD(P)-binding Rossmann-like Domain"/>
    <property type="match status" value="1"/>
</dbReference>
<organism evidence="3 4">
    <name type="scientific">Alistipes hominis</name>
    <dbReference type="NCBI Taxonomy" id="2763015"/>
    <lineage>
        <taxon>Bacteria</taxon>
        <taxon>Pseudomonadati</taxon>
        <taxon>Bacteroidota</taxon>
        <taxon>Bacteroidia</taxon>
        <taxon>Bacteroidales</taxon>
        <taxon>Rikenellaceae</taxon>
        <taxon>Alistipes</taxon>
    </lineage>
</organism>
<dbReference type="InterPro" id="IPR018931">
    <property type="entry name" value="DUF2520"/>
</dbReference>
<sequence>MKRVVIIGSGNVAEALAKAIGASRYELVQIYARNRERGQAIARAVRCACADDPKRIAEADIYLMAVSDRAVPKLSESFDFGDAVVAHTAGSVALGELAPRIRNKGVFYPLQTFTAGRSLELSDVPLFIEGNNDFTVDALAGLAGALSTRVRIADSRQRMRLHLAAVFACNFANHMFAVGQQLLQEYGLPADLIKPLIRETVAKALDSPSAAAVQTGPARRNDYRTRHKHIEMLHNHPELQNLYKNISLNIWETSKKI</sequence>
<reference evidence="3 4" key="1">
    <citation type="submission" date="2020-08" db="EMBL/GenBank/DDBJ databases">
        <title>Genome public.</title>
        <authorList>
            <person name="Liu C."/>
            <person name="Sun Q."/>
        </authorList>
    </citation>
    <scope>NUCLEOTIDE SEQUENCE [LARGE SCALE GENOMIC DNA]</scope>
    <source>
        <strain evidence="3 4">New-7</strain>
    </source>
</reference>
<keyword evidence="4" id="KW-1185">Reference proteome</keyword>
<accession>A0ABR7CPC7</accession>
<dbReference type="SUPFAM" id="SSF51735">
    <property type="entry name" value="NAD(P)-binding Rossmann-fold domains"/>
    <property type="match status" value="1"/>
</dbReference>
<evidence type="ECO:0000313" key="4">
    <source>
        <dbReference type="Proteomes" id="UP000636891"/>
    </source>
</evidence>
<evidence type="ECO:0000259" key="2">
    <source>
        <dbReference type="Pfam" id="PF10728"/>
    </source>
</evidence>
<feature type="domain" description="DUF2520" evidence="2">
    <location>
        <begin position="125"/>
        <end position="249"/>
    </location>
</feature>
<dbReference type="PANTHER" id="PTHR40459:SF1">
    <property type="entry name" value="CONSERVED HYPOTHETICAL ALANINE AND LEUCINE RICH PROTEIN"/>
    <property type="match status" value="1"/>
</dbReference>
<gene>
    <name evidence="3" type="ORF">H8S08_10845</name>
</gene>
<evidence type="ECO:0000313" key="3">
    <source>
        <dbReference type="EMBL" id="MBC5617510.1"/>
    </source>
</evidence>
<dbReference type="Pfam" id="PF03807">
    <property type="entry name" value="F420_oxidored"/>
    <property type="match status" value="1"/>
</dbReference>
<dbReference type="Proteomes" id="UP000636891">
    <property type="component" value="Unassembled WGS sequence"/>
</dbReference>
<dbReference type="InterPro" id="IPR028939">
    <property type="entry name" value="P5C_Rdtase_cat_N"/>
</dbReference>
<dbReference type="InterPro" id="IPR036291">
    <property type="entry name" value="NAD(P)-bd_dom_sf"/>
</dbReference>